<evidence type="ECO:0000313" key="12">
    <source>
        <dbReference type="EMBL" id="WRQ89178.1"/>
    </source>
</evidence>
<organism evidence="12 13">
    <name type="scientific">Actomonas aquatica</name>
    <dbReference type="NCBI Taxonomy" id="2866162"/>
    <lineage>
        <taxon>Bacteria</taxon>
        <taxon>Pseudomonadati</taxon>
        <taxon>Verrucomicrobiota</taxon>
        <taxon>Opitutia</taxon>
        <taxon>Opitutales</taxon>
        <taxon>Opitutaceae</taxon>
        <taxon>Actomonas</taxon>
    </lineage>
</organism>
<keyword evidence="5 12" id="KW-0418">Kinase</keyword>
<dbReference type="PROSITE" id="PS50005">
    <property type="entry name" value="TPR"/>
    <property type="match status" value="1"/>
</dbReference>
<dbReference type="SMART" id="SM00028">
    <property type="entry name" value="TPR"/>
    <property type="match status" value="4"/>
</dbReference>
<dbReference type="SMART" id="SM00387">
    <property type="entry name" value="HATPase_c"/>
    <property type="match status" value="1"/>
</dbReference>
<dbReference type="InterPro" id="IPR036890">
    <property type="entry name" value="HATPase_C_sf"/>
</dbReference>
<keyword evidence="8" id="KW-0802">TPR repeat</keyword>
<dbReference type="PANTHER" id="PTHR42878">
    <property type="entry name" value="TWO-COMPONENT HISTIDINE KINASE"/>
    <property type="match status" value="1"/>
</dbReference>
<keyword evidence="10" id="KW-0812">Transmembrane</keyword>
<dbReference type="PROSITE" id="PS50109">
    <property type="entry name" value="HIS_KIN"/>
    <property type="match status" value="1"/>
</dbReference>
<accession>A0ABZ1CCF7</accession>
<dbReference type="Pfam" id="PF00512">
    <property type="entry name" value="HisKA"/>
    <property type="match status" value="1"/>
</dbReference>
<evidence type="ECO:0000256" key="9">
    <source>
        <dbReference type="SAM" id="Coils"/>
    </source>
</evidence>
<dbReference type="CDD" id="cd00082">
    <property type="entry name" value="HisKA"/>
    <property type="match status" value="1"/>
</dbReference>
<keyword evidence="13" id="KW-1185">Reference proteome</keyword>
<dbReference type="InterPro" id="IPR036097">
    <property type="entry name" value="HisK_dim/P_sf"/>
</dbReference>
<keyword evidence="7" id="KW-0902">Two-component regulatory system</keyword>
<dbReference type="PANTHER" id="PTHR42878:SF7">
    <property type="entry name" value="SENSOR HISTIDINE KINASE GLRK"/>
    <property type="match status" value="1"/>
</dbReference>
<dbReference type="RefSeq" id="WP_221031045.1">
    <property type="nucleotide sequence ID" value="NZ_CP139781.1"/>
</dbReference>
<keyword evidence="6" id="KW-0067">ATP-binding</keyword>
<dbReference type="SMART" id="SM00388">
    <property type="entry name" value="HisKA"/>
    <property type="match status" value="1"/>
</dbReference>
<dbReference type="Gene3D" id="3.30.565.10">
    <property type="entry name" value="Histidine kinase-like ATPase, C-terminal domain"/>
    <property type="match status" value="1"/>
</dbReference>
<evidence type="ECO:0000256" key="4">
    <source>
        <dbReference type="ARBA" id="ARBA00022741"/>
    </source>
</evidence>
<keyword evidence="3" id="KW-0808">Transferase</keyword>
<feature type="coiled-coil region" evidence="9">
    <location>
        <begin position="391"/>
        <end position="418"/>
    </location>
</feature>
<dbReference type="InterPro" id="IPR011990">
    <property type="entry name" value="TPR-like_helical_dom_sf"/>
</dbReference>
<dbReference type="SUPFAM" id="SSF48452">
    <property type="entry name" value="TPR-like"/>
    <property type="match status" value="1"/>
</dbReference>
<dbReference type="GO" id="GO:0016301">
    <property type="term" value="F:kinase activity"/>
    <property type="evidence" value="ECO:0007669"/>
    <property type="project" value="UniProtKB-KW"/>
</dbReference>
<dbReference type="Gene3D" id="1.25.40.10">
    <property type="entry name" value="Tetratricopeptide repeat domain"/>
    <property type="match status" value="1"/>
</dbReference>
<proteinExistence type="predicted"/>
<keyword evidence="10" id="KW-1133">Transmembrane helix</keyword>
<keyword evidence="10" id="KW-0472">Membrane</keyword>
<feature type="transmembrane region" description="Helical" evidence="10">
    <location>
        <begin position="422"/>
        <end position="441"/>
    </location>
</feature>
<dbReference type="Pfam" id="PF02518">
    <property type="entry name" value="HATPase_c"/>
    <property type="match status" value="1"/>
</dbReference>
<evidence type="ECO:0000256" key="10">
    <source>
        <dbReference type="SAM" id="Phobius"/>
    </source>
</evidence>
<dbReference type="InterPro" id="IPR003594">
    <property type="entry name" value="HATPase_dom"/>
</dbReference>
<dbReference type="InterPro" id="IPR019734">
    <property type="entry name" value="TPR_rpt"/>
</dbReference>
<dbReference type="Pfam" id="PF13424">
    <property type="entry name" value="TPR_12"/>
    <property type="match status" value="1"/>
</dbReference>
<dbReference type="Gene3D" id="1.10.287.130">
    <property type="match status" value="1"/>
</dbReference>
<evidence type="ECO:0000256" key="8">
    <source>
        <dbReference type="PROSITE-ProRule" id="PRU00339"/>
    </source>
</evidence>
<dbReference type="Proteomes" id="UP000738431">
    <property type="component" value="Chromosome"/>
</dbReference>
<feature type="domain" description="Histidine kinase" evidence="11">
    <location>
        <begin position="470"/>
        <end position="674"/>
    </location>
</feature>
<protein>
    <recommendedName>
        <fullName evidence="2">histidine kinase</fullName>
        <ecNumber evidence="2">2.7.13.3</ecNumber>
    </recommendedName>
</protein>
<dbReference type="SUPFAM" id="SSF47384">
    <property type="entry name" value="Homodimeric domain of signal transducing histidine kinase"/>
    <property type="match status" value="1"/>
</dbReference>
<evidence type="ECO:0000256" key="1">
    <source>
        <dbReference type="ARBA" id="ARBA00000085"/>
    </source>
</evidence>
<evidence type="ECO:0000256" key="6">
    <source>
        <dbReference type="ARBA" id="ARBA00022840"/>
    </source>
</evidence>
<name>A0ABZ1CCF7_9BACT</name>
<feature type="repeat" description="TPR" evidence="8">
    <location>
        <begin position="138"/>
        <end position="171"/>
    </location>
</feature>
<gene>
    <name evidence="12" type="ORF">K1X11_007145</name>
</gene>
<dbReference type="InterPro" id="IPR005467">
    <property type="entry name" value="His_kinase_dom"/>
</dbReference>
<evidence type="ECO:0000256" key="7">
    <source>
        <dbReference type="ARBA" id="ARBA00023012"/>
    </source>
</evidence>
<dbReference type="Pfam" id="PF13374">
    <property type="entry name" value="TPR_10"/>
    <property type="match status" value="1"/>
</dbReference>
<evidence type="ECO:0000256" key="5">
    <source>
        <dbReference type="ARBA" id="ARBA00022777"/>
    </source>
</evidence>
<keyword evidence="4" id="KW-0547">Nucleotide-binding</keyword>
<sequence length="681" mass="73554">MRRVCVGLLCWVGGLAAEPPPSEAEWSERWAKDAVAAEAWLREPGEQAAEPTEWAAWAGFLAERASDADARGHFELELGLAQRALSLAERIESDQLAARARNGIGLAQWGLGDYPAAVASFSPALETFAAHEDWTWAAGAASNLGAVFHDSGERDLAVEYYQRALDYDRLGESPPAYVAETLGNLAVVWFDLGDAARAEELEREALAMRIEAEDTVGQAMSYNNLGDRALRSGDVAGARRHIEEAVALASEADNAYLQAGLQMMLAAVQARGGELAEARRNYEGAMAAFVEVGAVAERASFAGTFGEALAAVPGQEAWALEVLSDSVAELEAQGRRDTLEEKYGQLIELHRRLGQDEQAWTAAAKREAYRREWNEERMRQRAQFLNVLFAVEKKDRELERLELAEAQAAAEAARARALRNGWAGAAAVVLVVGLMVAWRYVSVRRANRQIEAANRELAQANADKDTFMGIATHDLKAPLAVVRFGLGMLRDQWGPRLDEGGRTLLADSERAAGRSVEMINAFLDAQLGRQGGEKTRLRPAEVVARVVTDVMPVAAAKGVVVEQEVAAAEEIVTDALRLERVLSNVVHNAVKFCREGGLVEIAASSDAAGWTLRVRDEGAGFGQAQASGAANAVGHQTGLRFSMQLAATLGGRLEVGNRTDRSGAEVRLSLPKLPANQRVEA</sequence>
<dbReference type="EMBL" id="CP139781">
    <property type="protein sequence ID" value="WRQ89178.1"/>
    <property type="molecule type" value="Genomic_DNA"/>
</dbReference>
<keyword evidence="9" id="KW-0175">Coiled coil</keyword>
<reference evidence="12 13" key="1">
    <citation type="submission" date="2021-08" db="EMBL/GenBank/DDBJ databases">
        <authorList>
            <person name="Zhang D."/>
            <person name="Zhang A."/>
            <person name="Wang L."/>
        </authorList>
    </citation>
    <scope>NUCLEOTIDE SEQUENCE [LARGE SCALE GENOMIC DNA]</scope>
    <source>
        <strain evidence="12 13">WL0086</strain>
    </source>
</reference>
<dbReference type="InterPro" id="IPR003661">
    <property type="entry name" value="HisK_dim/P_dom"/>
</dbReference>
<evidence type="ECO:0000313" key="13">
    <source>
        <dbReference type="Proteomes" id="UP000738431"/>
    </source>
</evidence>
<evidence type="ECO:0000259" key="11">
    <source>
        <dbReference type="PROSITE" id="PS50109"/>
    </source>
</evidence>
<comment type="catalytic activity">
    <reaction evidence="1">
        <text>ATP + protein L-histidine = ADP + protein N-phospho-L-histidine.</text>
        <dbReference type="EC" id="2.7.13.3"/>
    </reaction>
</comment>
<evidence type="ECO:0000256" key="2">
    <source>
        <dbReference type="ARBA" id="ARBA00012438"/>
    </source>
</evidence>
<evidence type="ECO:0000256" key="3">
    <source>
        <dbReference type="ARBA" id="ARBA00022679"/>
    </source>
</evidence>
<dbReference type="SUPFAM" id="SSF55874">
    <property type="entry name" value="ATPase domain of HSP90 chaperone/DNA topoisomerase II/histidine kinase"/>
    <property type="match status" value="1"/>
</dbReference>
<dbReference type="InterPro" id="IPR050351">
    <property type="entry name" value="BphY/WalK/GraS-like"/>
</dbReference>
<reference evidence="12 13" key="2">
    <citation type="submission" date="2023-12" db="EMBL/GenBank/DDBJ databases">
        <title>Description of an unclassified Opitutus bacterium of Verrucomicrobiota.</title>
        <authorList>
            <person name="Zhang D.-F."/>
        </authorList>
    </citation>
    <scope>NUCLEOTIDE SEQUENCE [LARGE SCALE GENOMIC DNA]</scope>
    <source>
        <strain evidence="12 13">WL0086</strain>
    </source>
</reference>
<dbReference type="EC" id="2.7.13.3" evidence="2"/>